<dbReference type="Gene3D" id="2.60.120.330">
    <property type="entry name" value="B-lactam Antibiotic, Isopenicillin N Synthase, Chain"/>
    <property type="match status" value="1"/>
</dbReference>
<dbReference type="InterPro" id="IPR027443">
    <property type="entry name" value="IPNS-like_sf"/>
</dbReference>
<keyword evidence="2" id="KW-1185">Reference proteome</keyword>
<evidence type="ECO:0000313" key="1">
    <source>
        <dbReference type="EMBL" id="RZC43586.1"/>
    </source>
</evidence>
<name>A0A4Y7I691_PAPSO</name>
<dbReference type="AlphaFoldDB" id="A0A4Y7I691"/>
<gene>
    <name evidence="1" type="ORF">C5167_036541</name>
</gene>
<sequence>MQLLSNDRLKSVEHIANLENPGVSVACFFHGTRLKQSSRKYGPIKELLSESDRPKYRETTIHDILHTFKQKGSTENLP</sequence>
<proteinExistence type="predicted"/>
<dbReference type="EMBL" id="CM010715">
    <property type="protein sequence ID" value="RZC43586.1"/>
    <property type="molecule type" value="Genomic_DNA"/>
</dbReference>
<dbReference type="Gramene" id="RZC43586">
    <property type="protein sequence ID" value="RZC43586"/>
    <property type="gene ID" value="C5167_036541"/>
</dbReference>
<organism evidence="1 2">
    <name type="scientific">Papaver somniferum</name>
    <name type="common">Opium poppy</name>
    <dbReference type="NCBI Taxonomy" id="3469"/>
    <lineage>
        <taxon>Eukaryota</taxon>
        <taxon>Viridiplantae</taxon>
        <taxon>Streptophyta</taxon>
        <taxon>Embryophyta</taxon>
        <taxon>Tracheophyta</taxon>
        <taxon>Spermatophyta</taxon>
        <taxon>Magnoliopsida</taxon>
        <taxon>Ranunculales</taxon>
        <taxon>Papaveraceae</taxon>
        <taxon>Papaveroideae</taxon>
        <taxon>Papaver</taxon>
    </lineage>
</organism>
<dbReference type="SUPFAM" id="SSF51197">
    <property type="entry name" value="Clavaminate synthase-like"/>
    <property type="match status" value="1"/>
</dbReference>
<accession>A0A4Y7I691</accession>
<reference evidence="1 2" key="1">
    <citation type="journal article" date="2018" name="Science">
        <title>The opium poppy genome and morphinan production.</title>
        <authorList>
            <person name="Guo L."/>
            <person name="Winzer T."/>
            <person name="Yang X."/>
            <person name="Li Y."/>
            <person name="Ning Z."/>
            <person name="He Z."/>
            <person name="Teodor R."/>
            <person name="Lu Y."/>
            <person name="Bowser T.A."/>
            <person name="Graham I.A."/>
            <person name="Ye K."/>
        </authorList>
    </citation>
    <scope>NUCLEOTIDE SEQUENCE [LARGE SCALE GENOMIC DNA]</scope>
    <source>
        <strain evidence="2">cv. HN1</strain>
        <tissue evidence="1">Leaves</tissue>
    </source>
</reference>
<protein>
    <submittedName>
        <fullName evidence="1">Uncharacterized protein</fullName>
    </submittedName>
</protein>
<evidence type="ECO:0000313" key="2">
    <source>
        <dbReference type="Proteomes" id="UP000316621"/>
    </source>
</evidence>
<dbReference type="Proteomes" id="UP000316621">
    <property type="component" value="Chromosome 1"/>
</dbReference>